<reference evidence="12" key="1">
    <citation type="submission" date="2018-06" db="EMBL/GenBank/DDBJ databases">
        <title>Genome assembly of Danube salmon.</title>
        <authorList>
            <person name="Macqueen D.J."/>
            <person name="Gundappa M.K."/>
        </authorList>
    </citation>
    <scope>NUCLEOTIDE SEQUENCE [LARGE SCALE GENOMIC DNA]</scope>
</reference>
<dbReference type="Ensembl" id="ENSHHUT00000008274.1">
    <property type="protein sequence ID" value="ENSHHUP00000008030.1"/>
    <property type="gene ID" value="ENSHHUG00000004935.1"/>
</dbReference>
<protein>
    <recommendedName>
        <fullName evidence="13">Protein transport protein Sec31A-like</fullName>
    </recommendedName>
</protein>
<dbReference type="STRING" id="62062.ENSHHUP00000008030"/>
<reference evidence="11" key="2">
    <citation type="submission" date="2025-08" db="UniProtKB">
        <authorList>
            <consortium name="Ensembl"/>
        </authorList>
    </citation>
    <scope>IDENTIFICATION</scope>
</reference>
<dbReference type="GO" id="GO:0005789">
    <property type="term" value="C:endoplasmic reticulum membrane"/>
    <property type="evidence" value="ECO:0007669"/>
    <property type="project" value="UniProtKB-SubCell"/>
</dbReference>
<evidence type="ECO:0000256" key="9">
    <source>
        <dbReference type="ARBA" id="ARBA00025471"/>
    </source>
</evidence>
<keyword evidence="7" id="KW-0472">Membrane</keyword>
<dbReference type="GO" id="GO:0030127">
    <property type="term" value="C:COPII vesicle coat"/>
    <property type="evidence" value="ECO:0007669"/>
    <property type="project" value="TreeGrafter"/>
</dbReference>
<proteinExistence type="predicted"/>
<dbReference type="AlphaFoldDB" id="A0A4W5KBY6"/>
<dbReference type="PANTHER" id="PTHR13923:SF23">
    <property type="entry name" value="PROTEIN TRANSPORT PROTEIN SEC31A"/>
    <property type="match status" value="1"/>
</dbReference>
<dbReference type="GO" id="GO:0070971">
    <property type="term" value="C:endoplasmic reticulum exit site"/>
    <property type="evidence" value="ECO:0007669"/>
    <property type="project" value="TreeGrafter"/>
</dbReference>
<dbReference type="GO" id="GO:0090110">
    <property type="term" value="P:COPII-coated vesicle cargo loading"/>
    <property type="evidence" value="ECO:0007669"/>
    <property type="project" value="TreeGrafter"/>
</dbReference>
<accession>A0A4W5KBY6</accession>
<evidence type="ECO:0000313" key="12">
    <source>
        <dbReference type="Proteomes" id="UP000314982"/>
    </source>
</evidence>
<evidence type="ECO:0000256" key="2">
    <source>
        <dbReference type="ARBA" id="ARBA00004406"/>
    </source>
</evidence>
<name>A0A4W5KBY6_9TELE</name>
<reference evidence="11" key="3">
    <citation type="submission" date="2025-09" db="UniProtKB">
        <authorList>
            <consortium name="Ensembl"/>
        </authorList>
    </citation>
    <scope>IDENTIFICATION</scope>
</reference>
<evidence type="ECO:0000256" key="4">
    <source>
        <dbReference type="ARBA" id="ARBA00022490"/>
    </source>
</evidence>
<dbReference type="PANTHER" id="PTHR13923">
    <property type="entry name" value="SEC31-RELATED PROTEIN"/>
    <property type="match status" value="1"/>
</dbReference>
<dbReference type="Proteomes" id="UP000314982">
    <property type="component" value="Unassembled WGS sequence"/>
</dbReference>
<keyword evidence="5" id="KW-0853">WD repeat</keyword>
<evidence type="ECO:0000256" key="7">
    <source>
        <dbReference type="ARBA" id="ARBA00023136"/>
    </source>
</evidence>
<evidence type="ECO:0000256" key="10">
    <source>
        <dbReference type="SAM" id="MobiDB-lite"/>
    </source>
</evidence>
<keyword evidence="3" id="KW-0813">Transport</keyword>
<dbReference type="InterPro" id="IPR040251">
    <property type="entry name" value="SEC31-like"/>
</dbReference>
<evidence type="ECO:0000256" key="1">
    <source>
        <dbReference type="ARBA" id="ARBA00004299"/>
    </source>
</evidence>
<dbReference type="FunFam" id="1.20.940.10:FF:000001">
    <property type="entry name" value="Protein transport protein Sec31A isoform A"/>
    <property type="match status" value="1"/>
</dbReference>
<dbReference type="GO" id="GO:0007029">
    <property type="term" value="P:endoplasmic reticulum organization"/>
    <property type="evidence" value="ECO:0007669"/>
    <property type="project" value="TreeGrafter"/>
</dbReference>
<evidence type="ECO:0000256" key="5">
    <source>
        <dbReference type="ARBA" id="ARBA00022574"/>
    </source>
</evidence>
<evidence type="ECO:0000256" key="3">
    <source>
        <dbReference type="ARBA" id="ARBA00022448"/>
    </source>
</evidence>
<comment type="subcellular location">
    <subcellularLocation>
        <location evidence="1">Cytoplasmic vesicle</location>
        <location evidence="1">COPII-coated vesicle membrane</location>
        <topology evidence="1">Peripheral membrane protein</topology>
        <orientation evidence="1">Cytoplasmic side</orientation>
    </subcellularLocation>
    <subcellularLocation>
        <location evidence="2">Endoplasmic reticulum membrane</location>
        <topology evidence="2">Peripheral membrane protein</topology>
    </subcellularLocation>
</comment>
<evidence type="ECO:0000313" key="11">
    <source>
        <dbReference type="Ensembl" id="ENSHHUP00000008030.1"/>
    </source>
</evidence>
<feature type="compositionally biased region" description="Low complexity" evidence="10">
    <location>
        <begin position="76"/>
        <end position="86"/>
    </location>
</feature>
<feature type="compositionally biased region" description="Low complexity" evidence="10">
    <location>
        <begin position="133"/>
        <end position="151"/>
    </location>
</feature>
<keyword evidence="12" id="KW-1185">Reference proteome</keyword>
<dbReference type="Gene3D" id="1.20.940.10">
    <property type="entry name" value="Functional domain of the splicing factor Prp18"/>
    <property type="match status" value="1"/>
</dbReference>
<feature type="compositionally biased region" description="Low complexity" evidence="10">
    <location>
        <begin position="47"/>
        <end position="68"/>
    </location>
</feature>
<comment type="function">
    <text evidence="9">Component of the coat protein complex II (COPII) which promotes the formation of transport vesicles from the endoplasmic reticulum (ER). The coat has two main functions, the physical deformation of the endoplasmic reticulum membrane into vesicles and the selection of cargo molecules.</text>
</comment>
<sequence>MHGFLSPVNPSLPYGQPVQPWHWWPSYLFTSSVLRSSSSPQAPGFMPQYTQQPLYQPPTMGQPLSSAPPSHPPFSPTFSFSPPMSSGVSFQHGGPGSPASYMLPPPPTGSSGPQNGWNHPPTLSRVPKKKKGPPGQAQNQAPYQGMQQQQMAPPPMNPGMPKTHGGNVEGAPGAPTGDVIQPLQSIPAEKITKKPIPEEHQVLKNTFEGLIQKCLAAAADPQTKRKLDDAKKRLEVLYDKLREQTLSLAIVRGLHNMVQCIECRSYMESLNIHTHIVSSSNFSETSAFMPVLKVVLTQANKLGV</sequence>
<evidence type="ECO:0000256" key="8">
    <source>
        <dbReference type="ARBA" id="ARBA00023329"/>
    </source>
</evidence>
<feature type="region of interest" description="Disordered" evidence="10">
    <location>
        <begin position="39"/>
        <end position="180"/>
    </location>
</feature>
<keyword evidence="8" id="KW-0968">Cytoplasmic vesicle</keyword>
<organism evidence="11 12">
    <name type="scientific">Hucho hucho</name>
    <name type="common">huchen</name>
    <dbReference type="NCBI Taxonomy" id="62062"/>
    <lineage>
        <taxon>Eukaryota</taxon>
        <taxon>Metazoa</taxon>
        <taxon>Chordata</taxon>
        <taxon>Craniata</taxon>
        <taxon>Vertebrata</taxon>
        <taxon>Euteleostomi</taxon>
        <taxon>Actinopterygii</taxon>
        <taxon>Neopterygii</taxon>
        <taxon>Teleostei</taxon>
        <taxon>Protacanthopterygii</taxon>
        <taxon>Salmoniformes</taxon>
        <taxon>Salmonidae</taxon>
        <taxon>Salmoninae</taxon>
        <taxon>Hucho</taxon>
    </lineage>
</organism>
<keyword evidence="6" id="KW-0677">Repeat</keyword>
<keyword evidence="4" id="KW-0963">Cytoplasm</keyword>
<dbReference type="GO" id="GO:0005198">
    <property type="term" value="F:structural molecule activity"/>
    <property type="evidence" value="ECO:0007669"/>
    <property type="project" value="TreeGrafter"/>
</dbReference>
<evidence type="ECO:0000256" key="6">
    <source>
        <dbReference type="ARBA" id="ARBA00022737"/>
    </source>
</evidence>
<evidence type="ECO:0008006" key="13">
    <source>
        <dbReference type="Google" id="ProtNLM"/>
    </source>
</evidence>
<dbReference type="GeneTree" id="ENSGT00390000003175"/>